<evidence type="ECO:0000313" key="7">
    <source>
        <dbReference type="Proteomes" id="UP001498398"/>
    </source>
</evidence>
<feature type="compositionally biased region" description="Low complexity" evidence="4">
    <location>
        <begin position="364"/>
        <end position="401"/>
    </location>
</feature>
<evidence type="ECO:0000256" key="1">
    <source>
        <dbReference type="ARBA" id="ARBA00023125"/>
    </source>
</evidence>
<evidence type="ECO:0000313" key="6">
    <source>
        <dbReference type="EMBL" id="KAK7449172.1"/>
    </source>
</evidence>
<dbReference type="PANTHER" id="PTHR11829:SF388">
    <property type="entry name" value="FORK HEAD DOMAIN-CONTAINING PROTEIN L1-RELATED"/>
    <property type="match status" value="1"/>
</dbReference>
<dbReference type="PROSITE" id="PS50039">
    <property type="entry name" value="FORK_HEAD_3"/>
    <property type="match status" value="1"/>
</dbReference>
<reference evidence="6 7" key="1">
    <citation type="submission" date="2024-01" db="EMBL/GenBank/DDBJ databases">
        <title>A draft genome for the cacao thread blight pathogen Marasmiellus scandens.</title>
        <authorList>
            <person name="Baruah I.K."/>
            <person name="Leung J."/>
            <person name="Bukari Y."/>
            <person name="Amoako-Attah I."/>
            <person name="Meinhardt L.W."/>
            <person name="Bailey B.A."/>
            <person name="Cohen S.P."/>
        </authorList>
    </citation>
    <scope>NUCLEOTIDE SEQUENCE [LARGE SCALE GENOMIC DNA]</scope>
    <source>
        <strain evidence="6 7">GH-19</strain>
    </source>
</reference>
<dbReference type="InterPro" id="IPR050211">
    <property type="entry name" value="FOX_domain-containing"/>
</dbReference>
<dbReference type="PROSITE" id="PS00658">
    <property type="entry name" value="FORK_HEAD_2"/>
    <property type="match status" value="1"/>
</dbReference>
<keyword evidence="2 3" id="KW-0539">Nucleus</keyword>
<comment type="subcellular location">
    <subcellularLocation>
        <location evidence="3">Nucleus</location>
    </subcellularLocation>
</comment>
<feature type="compositionally biased region" description="Low complexity" evidence="4">
    <location>
        <begin position="431"/>
        <end position="447"/>
    </location>
</feature>
<feature type="region of interest" description="Disordered" evidence="4">
    <location>
        <begin position="17"/>
        <end position="40"/>
    </location>
</feature>
<feature type="compositionally biased region" description="Polar residues" evidence="4">
    <location>
        <begin position="416"/>
        <end position="430"/>
    </location>
</feature>
<sequence length="475" mass="52683">MYTSEIIQPRDIYLTSQIDTTSRSGSSVSSPEPTYPDMKVEDIPNYDFVAPYGYYFDQQTNPLSPEHGDATNSTRSVITAKSTVSPDSSTIDSQPGIIPSSLFPQNSYLVDGACGLAVYSAGVQGPIGYYPDFTIQPSCDCPACTPYDNCYTRPFIQELKQTWDRVPAPPYMTTLDVSLPSTESSPLGTPELSDQYQSSQACQTIETKCHNYYSPDPLDPDNDAAWGLCPGTGEHLRQSFNLPPGPLNLDMLPDSDDPYDKPPVRYEILVAVAIYGSEYKRLSLQAIYNVISEKYAYFRNPENVSWKNSIRHLLSLYGMFVPREKEACDDQNSKGGVWTLDPCCNPKYTRVRKRRAKKSKKSSLDSPLSEDSSSDSEYSGSTSASSAWSTKSRTSSTVAVRRSTRTKRYPDDTDETSTGRCSSTRTAQNGSSITSISASSVSTISPSQMHLPIRTARERRTTKPYTRQTRNGHRV</sequence>
<dbReference type="PANTHER" id="PTHR11829">
    <property type="entry name" value="FORKHEAD BOX PROTEIN"/>
    <property type="match status" value="1"/>
</dbReference>
<dbReference type="InterPro" id="IPR030456">
    <property type="entry name" value="TF_fork_head_CS_2"/>
</dbReference>
<dbReference type="EMBL" id="JBANRG010000036">
    <property type="protein sequence ID" value="KAK7449172.1"/>
    <property type="molecule type" value="Genomic_DNA"/>
</dbReference>
<evidence type="ECO:0000259" key="5">
    <source>
        <dbReference type="PROSITE" id="PS50039"/>
    </source>
</evidence>
<dbReference type="InterPro" id="IPR036390">
    <property type="entry name" value="WH_DNA-bd_sf"/>
</dbReference>
<organism evidence="6 7">
    <name type="scientific">Marasmiellus scandens</name>
    <dbReference type="NCBI Taxonomy" id="2682957"/>
    <lineage>
        <taxon>Eukaryota</taxon>
        <taxon>Fungi</taxon>
        <taxon>Dikarya</taxon>
        <taxon>Basidiomycota</taxon>
        <taxon>Agaricomycotina</taxon>
        <taxon>Agaricomycetes</taxon>
        <taxon>Agaricomycetidae</taxon>
        <taxon>Agaricales</taxon>
        <taxon>Marasmiineae</taxon>
        <taxon>Omphalotaceae</taxon>
        <taxon>Marasmiellus</taxon>
    </lineage>
</organism>
<protein>
    <submittedName>
        <fullName evidence="6">Transcription factor</fullName>
    </submittedName>
</protein>
<gene>
    <name evidence="6" type="primary">FKH2</name>
    <name evidence="6" type="ORF">VKT23_013322</name>
</gene>
<name>A0ABR1J4C6_9AGAR</name>
<feature type="compositionally biased region" description="Basic residues" evidence="4">
    <location>
        <begin position="351"/>
        <end position="361"/>
    </location>
</feature>
<evidence type="ECO:0000256" key="4">
    <source>
        <dbReference type="SAM" id="MobiDB-lite"/>
    </source>
</evidence>
<dbReference type="Proteomes" id="UP001498398">
    <property type="component" value="Unassembled WGS sequence"/>
</dbReference>
<dbReference type="Gene3D" id="1.10.10.10">
    <property type="entry name" value="Winged helix-like DNA-binding domain superfamily/Winged helix DNA-binding domain"/>
    <property type="match status" value="1"/>
</dbReference>
<comment type="caution">
    <text evidence="6">The sequence shown here is derived from an EMBL/GenBank/DDBJ whole genome shotgun (WGS) entry which is preliminary data.</text>
</comment>
<keyword evidence="7" id="KW-1185">Reference proteome</keyword>
<dbReference type="InterPro" id="IPR001766">
    <property type="entry name" value="Fork_head_dom"/>
</dbReference>
<feature type="domain" description="Fork-head" evidence="5">
    <location>
        <begin position="261"/>
        <end position="358"/>
    </location>
</feature>
<feature type="region of interest" description="Disordered" evidence="4">
    <location>
        <begin position="351"/>
        <end position="475"/>
    </location>
</feature>
<accession>A0ABR1J4C6</accession>
<dbReference type="InterPro" id="IPR036388">
    <property type="entry name" value="WH-like_DNA-bd_sf"/>
</dbReference>
<dbReference type="Pfam" id="PF00250">
    <property type="entry name" value="Forkhead"/>
    <property type="match status" value="1"/>
</dbReference>
<feature type="DNA-binding region" description="Fork-head" evidence="3">
    <location>
        <begin position="261"/>
        <end position="358"/>
    </location>
</feature>
<dbReference type="PRINTS" id="PR00053">
    <property type="entry name" value="FORKHEAD"/>
</dbReference>
<dbReference type="SUPFAM" id="SSF46785">
    <property type="entry name" value="Winged helix' DNA-binding domain"/>
    <property type="match status" value="1"/>
</dbReference>
<evidence type="ECO:0000256" key="3">
    <source>
        <dbReference type="PROSITE-ProRule" id="PRU00089"/>
    </source>
</evidence>
<dbReference type="CDD" id="cd00059">
    <property type="entry name" value="FH_FOX"/>
    <property type="match status" value="1"/>
</dbReference>
<proteinExistence type="predicted"/>
<dbReference type="SMART" id="SM00339">
    <property type="entry name" value="FH"/>
    <property type="match status" value="1"/>
</dbReference>
<evidence type="ECO:0000256" key="2">
    <source>
        <dbReference type="ARBA" id="ARBA00023242"/>
    </source>
</evidence>
<keyword evidence="1 3" id="KW-0238">DNA-binding</keyword>